<dbReference type="Proteomes" id="UP000070700">
    <property type="component" value="Unassembled WGS sequence"/>
</dbReference>
<dbReference type="KEGG" id="psco:LY89DRAFT_736826"/>
<reference evidence="1 2" key="1">
    <citation type="submission" date="2015-10" db="EMBL/GenBank/DDBJ databases">
        <title>Full genome of DAOMC 229536 Phialocephala scopiformis, a fungal endophyte of spruce producing the potent anti-insectan compound rugulosin.</title>
        <authorList>
            <consortium name="DOE Joint Genome Institute"/>
            <person name="Walker A.K."/>
            <person name="Frasz S.L."/>
            <person name="Seifert K.A."/>
            <person name="Miller J.D."/>
            <person name="Mondo S.J."/>
            <person name="Labutti K."/>
            <person name="Lipzen A."/>
            <person name="Dockter R."/>
            <person name="Kennedy M."/>
            <person name="Grigoriev I.V."/>
            <person name="Spatafora J.W."/>
        </authorList>
    </citation>
    <scope>NUCLEOTIDE SEQUENCE [LARGE SCALE GENOMIC DNA]</scope>
    <source>
        <strain evidence="1 2">CBS 120377</strain>
    </source>
</reference>
<accession>A0A194X1H0</accession>
<gene>
    <name evidence="1" type="ORF">LY89DRAFT_736826</name>
</gene>
<name>A0A194X1H0_MOLSC</name>
<protein>
    <submittedName>
        <fullName evidence="1">Uncharacterized protein</fullName>
    </submittedName>
</protein>
<dbReference type="RefSeq" id="XP_018068184.1">
    <property type="nucleotide sequence ID" value="XM_018220174.1"/>
</dbReference>
<organism evidence="1 2">
    <name type="scientific">Mollisia scopiformis</name>
    <name type="common">Conifer needle endophyte fungus</name>
    <name type="synonym">Phialocephala scopiformis</name>
    <dbReference type="NCBI Taxonomy" id="149040"/>
    <lineage>
        <taxon>Eukaryota</taxon>
        <taxon>Fungi</taxon>
        <taxon>Dikarya</taxon>
        <taxon>Ascomycota</taxon>
        <taxon>Pezizomycotina</taxon>
        <taxon>Leotiomycetes</taxon>
        <taxon>Helotiales</taxon>
        <taxon>Mollisiaceae</taxon>
        <taxon>Mollisia</taxon>
    </lineage>
</organism>
<proteinExistence type="predicted"/>
<evidence type="ECO:0000313" key="2">
    <source>
        <dbReference type="Proteomes" id="UP000070700"/>
    </source>
</evidence>
<dbReference type="EMBL" id="KQ947421">
    <property type="protein sequence ID" value="KUJ13829.1"/>
    <property type="molecule type" value="Genomic_DNA"/>
</dbReference>
<keyword evidence="2" id="KW-1185">Reference proteome</keyword>
<dbReference type="InParanoid" id="A0A194X1H0"/>
<evidence type="ECO:0000313" key="1">
    <source>
        <dbReference type="EMBL" id="KUJ13829.1"/>
    </source>
</evidence>
<sequence>MPQATVSIEAGFGLHQYPRIDPTMGLPETSTNVAKLVSEEASALGGLPIREEDYIMHRRWRITRCCQYSRGKMHFAVSALSTNQQIEHGHLSAYGLYGRTSDMTNQFQTGPEDQS</sequence>
<dbReference type="AlphaFoldDB" id="A0A194X1H0"/>
<dbReference type="GeneID" id="28829900"/>